<dbReference type="EMBL" id="JBHTMP010000082">
    <property type="protein sequence ID" value="MFD1325532.1"/>
    <property type="molecule type" value="Genomic_DNA"/>
</dbReference>
<comment type="caution">
    <text evidence="2">The sequence shown here is derived from an EMBL/GenBank/DDBJ whole genome shotgun (WGS) entry which is preliminary data.</text>
</comment>
<evidence type="ECO:0000256" key="1">
    <source>
        <dbReference type="SAM" id="MobiDB-lite"/>
    </source>
</evidence>
<feature type="region of interest" description="Disordered" evidence="1">
    <location>
        <begin position="1"/>
        <end position="26"/>
    </location>
</feature>
<sequence>MPVEEHGRTWPRPQPRPPEPGDELWIGRPASVQFAGQPPFVFRVISIDPRPTYRGWAWITGYQLDEQGNAVDKREIFVRLAGLRRAVRRLA</sequence>
<protein>
    <submittedName>
        <fullName evidence="2">Uncharacterized protein</fullName>
    </submittedName>
</protein>
<reference evidence="3" key="1">
    <citation type="journal article" date="2019" name="Int. J. Syst. Evol. Microbiol.">
        <title>The Global Catalogue of Microorganisms (GCM) 10K type strain sequencing project: providing services to taxonomists for standard genome sequencing and annotation.</title>
        <authorList>
            <consortium name="The Broad Institute Genomics Platform"/>
            <consortium name="The Broad Institute Genome Sequencing Center for Infectious Disease"/>
            <person name="Wu L."/>
            <person name="Ma J."/>
        </authorList>
    </citation>
    <scope>NUCLEOTIDE SEQUENCE [LARGE SCALE GENOMIC DNA]</scope>
    <source>
        <strain evidence="3">JCM 31037</strain>
    </source>
</reference>
<evidence type="ECO:0000313" key="2">
    <source>
        <dbReference type="EMBL" id="MFD1325532.1"/>
    </source>
</evidence>
<proteinExistence type="predicted"/>
<dbReference type="RefSeq" id="WP_377578030.1">
    <property type="nucleotide sequence ID" value="NZ_JBHTMP010000082.1"/>
</dbReference>
<organism evidence="2 3">
    <name type="scientific">Micromonospora sonneratiae</name>
    <dbReference type="NCBI Taxonomy" id="1184706"/>
    <lineage>
        <taxon>Bacteria</taxon>
        <taxon>Bacillati</taxon>
        <taxon>Actinomycetota</taxon>
        <taxon>Actinomycetes</taxon>
        <taxon>Micromonosporales</taxon>
        <taxon>Micromonosporaceae</taxon>
        <taxon>Micromonospora</taxon>
    </lineage>
</organism>
<name>A0ABW3YPY9_9ACTN</name>
<dbReference type="Proteomes" id="UP001597260">
    <property type="component" value="Unassembled WGS sequence"/>
</dbReference>
<gene>
    <name evidence="2" type="ORF">ACFQ4H_31075</name>
</gene>
<evidence type="ECO:0000313" key="3">
    <source>
        <dbReference type="Proteomes" id="UP001597260"/>
    </source>
</evidence>
<keyword evidence="3" id="KW-1185">Reference proteome</keyword>
<accession>A0ABW3YPY9</accession>